<dbReference type="OrthoDB" id="5893030at2"/>
<gene>
    <name evidence="2" type="ORF">Sps_00454</name>
</gene>
<dbReference type="RefSeq" id="WP_077750983.1">
    <property type="nucleotide sequence ID" value="NZ_CP014782.1"/>
</dbReference>
<sequence length="870" mass="97552">MKISYFACACALITSSAHAYEICQLGDELLVLDKESFNAVQQDNYQTFSEDITADTLFTTAPEHLPELKPTLPDTEGVFTRTSLLLETGPASTLAIESGEAARLMSTLGRTSSGLAKGALEALGPIGDAAAVGLWARDVANTFQDESRTSYDRFTSVMGLIDWFGALKLPEREIDRHILSKRWAAIATGEHYSFSVHQDLVTRQDVRNKAHWAALAANQDVMLTQVVNGYATDLALKYQLHYQEAVKAQTEMAETLLNAIDLEVRKTLSTHFAFDWEDTRLFASDFSSACRTQVSTLEALYPVYRENNSAPQSLPSTKEANRALSTLQRCQFALQQSAFVVLDELSQGRRDGLSQPAMHYLYRTALEAKKQVVDTADNHLSLIQQKLRQDMRKAGHDTIDALFASGTIQQSTQFFKDQASRYAVDEMARSVLYRPATGQELNTKVLVLQPGYSKCTYFGVSQRNPQIPMCLEETWIPAETRRFDQTKDVVVNAIRLPIKQKYISYFDDAMQQLVTHGWDANNEEEWLETQLKDYARQQTTKQQSRDDKALVQRWLFASLGNECRGDNACAGWGQAYLAKERLSHNSSLTDIAKWLAAYPNPNSYVHKHRLAKLKVELPRALESEWQAALSHSYHSYAYPESFNIEHYAPLIDSALKGAGLNFSALVNPAQIDKVMPLFKRIVKTNIMEAMVQSEMRGNEWLNAQIGDFQRYAAIVHAQNTTTGHYAPGQADNNILFSQPLPAYLLRYSISEVPGISNLPAGYDGTLSASIDAMYTPSSSLGQRITEVSTAQEEIAAQIGRACDIDYTALKQSLLNLSGNDTLMWLYPMSDWVDSLTREQLRLQAVINWGAQQQTDNHLSCQLSRNNPRYF</sequence>
<protein>
    <submittedName>
        <fullName evidence="2">Uncharacterized protein</fullName>
    </submittedName>
</protein>
<feature type="chain" id="PRO_5012458755" evidence="1">
    <location>
        <begin position="20"/>
        <end position="870"/>
    </location>
</feature>
<dbReference type="KEGG" id="spsw:Sps_00454"/>
<dbReference type="EMBL" id="CP014782">
    <property type="protein sequence ID" value="AQS35658.1"/>
    <property type="molecule type" value="Genomic_DNA"/>
</dbReference>
<accession>A0A1S6HJH5</accession>
<dbReference type="AlphaFoldDB" id="A0A1S6HJH5"/>
<dbReference type="STRING" id="225848.Sps_00454"/>
<keyword evidence="1" id="KW-0732">Signal</keyword>
<evidence type="ECO:0000313" key="3">
    <source>
        <dbReference type="Proteomes" id="UP000189545"/>
    </source>
</evidence>
<name>A0A1S6HJH5_9GAMM</name>
<evidence type="ECO:0000313" key="2">
    <source>
        <dbReference type="EMBL" id="AQS35658.1"/>
    </source>
</evidence>
<reference evidence="2 3" key="1">
    <citation type="submission" date="2016-03" db="EMBL/GenBank/DDBJ databases">
        <title>Complete genome sequence of Shewanella psychrophila WP2, a deep sea bacterium isolated from west Pacific sediment.</title>
        <authorList>
            <person name="Xu G."/>
            <person name="Jian H."/>
        </authorList>
    </citation>
    <scope>NUCLEOTIDE SEQUENCE [LARGE SCALE GENOMIC DNA]</scope>
    <source>
        <strain evidence="2 3">WP2</strain>
    </source>
</reference>
<organism evidence="2 3">
    <name type="scientific">Shewanella psychrophila</name>
    <dbReference type="NCBI Taxonomy" id="225848"/>
    <lineage>
        <taxon>Bacteria</taxon>
        <taxon>Pseudomonadati</taxon>
        <taxon>Pseudomonadota</taxon>
        <taxon>Gammaproteobacteria</taxon>
        <taxon>Alteromonadales</taxon>
        <taxon>Shewanellaceae</taxon>
        <taxon>Shewanella</taxon>
    </lineage>
</organism>
<dbReference type="Proteomes" id="UP000189545">
    <property type="component" value="Chromosome"/>
</dbReference>
<proteinExistence type="predicted"/>
<evidence type="ECO:0000256" key="1">
    <source>
        <dbReference type="SAM" id="SignalP"/>
    </source>
</evidence>
<keyword evidence="3" id="KW-1185">Reference proteome</keyword>
<feature type="signal peptide" evidence="1">
    <location>
        <begin position="1"/>
        <end position="19"/>
    </location>
</feature>